<dbReference type="RefSeq" id="WP_348029018.1">
    <property type="nucleotide sequence ID" value="NZ_CP129113.1"/>
</dbReference>
<organism evidence="1 2">
    <name type="scientific">Aciduricibacillus chroicocephali</name>
    <dbReference type="NCBI Taxonomy" id="3054939"/>
    <lineage>
        <taxon>Bacteria</taxon>
        <taxon>Bacillati</taxon>
        <taxon>Bacillota</taxon>
        <taxon>Bacilli</taxon>
        <taxon>Bacillales</taxon>
        <taxon>Bacillaceae</taxon>
        <taxon>Aciduricibacillus</taxon>
    </lineage>
</organism>
<keyword evidence="2" id="KW-1185">Reference proteome</keyword>
<name>A0ABY9L073_9BACI</name>
<proteinExistence type="predicted"/>
<accession>A0ABY9L073</accession>
<evidence type="ECO:0000313" key="1">
    <source>
        <dbReference type="EMBL" id="WLV25233.1"/>
    </source>
</evidence>
<dbReference type="EMBL" id="CP129113">
    <property type="protein sequence ID" value="WLV25233.1"/>
    <property type="molecule type" value="Genomic_DNA"/>
</dbReference>
<dbReference type="InterPro" id="IPR019723">
    <property type="entry name" value="Uncharacterised_YfmQ"/>
</dbReference>
<evidence type="ECO:0000313" key="2">
    <source>
        <dbReference type="Proteomes" id="UP001180087"/>
    </source>
</evidence>
<dbReference type="Proteomes" id="UP001180087">
    <property type="component" value="Chromosome"/>
</dbReference>
<reference evidence="1" key="1">
    <citation type="submission" date="2023-06" db="EMBL/GenBank/DDBJ databases">
        <title>A Treasure from Seagulls: Isolation and Description of Aciduricobacillus qingdaonensis gen. nov., sp. nov., a Rare Obligately Uric Acid-utilizing Member in the Family Bacillaceae.</title>
        <authorList>
            <person name="Liu W."/>
            <person name="Wang B."/>
        </authorList>
    </citation>
    <scope>NUCLEOTIDE SEQUENCE</scope>
    <source>
        <strain evidence="1">44XB</strain>
    </source>
</reference>
<sequence>MTTGAIIITAILALLKLLVTCLPNDAVKWITKKFELHPEISSADTTISYEGKELSDSQKEMLVKHFNEAQFLKSQHIFPGNEELFLHPATGVTPVIIDTKQNKKDIRLYMFGYNDSIDIVKQHKKKLQAYTLSSEILQSHFPQVKEAMENPQFGTTA</sequence>
<dbReference type="Pfam" id="PF10787">
    <property type="entry name" value="YfmQ"/>
    <property type="match status" value="1"/>
</dbReference>
<protein>
    <submittedName>
        <fullName evidence="1">YfmQ family protein</fullName>
    </submittedName>
</protein>
<gene>
    <name evidence="1" type="ORF">QR721_03095</name>
</gene>